<dbReference type="RefSeq" id="XP_043049568.1">
    <property type="nucleotide sequence ID" value="XM_043195863.1"/>
</dbReference>
<feature type="compositionally biased region" description="Polar residues" evidence="2">
    <location>
        <begin position="218"/>
        <end position="245"/>
    </location>
</feature>
<proteinExistence type="inferred from homology"/>
<feature type="region of interest" description="Disordered" evidence="2">
    <location>
        <begin position="84"/>
        <end position="130"/>
    </location>
</feature>
<dbReference type="AlphaFoldDB" id="A0A9P7V9R0"/>
<feature type="compositionally biased region" description="Basic residues" evidence="2">
    <location>
        <begin position="189"/>
        <end position="206"/>
    </location>
</feature>
<feature type="compositionally biased region" description="Polar residues" evidence="2">
    <location>
        <begin position="554"/>
        <end position="577"/>
    </location>
</feature>
<evidence type="ECO:0000313" key="3">
    <source>
        <dbReference type="EMBL" id="KAG7194021.1"/>
    </source>
</evidence>
<dbReference type="OrthoDB" id="276323at2759"/>
<feature type="compositionally biased region" description="Low complexity" evidence="2">
    <location>
        <begin position="424"/>
        <end position="509"/>
    </location>
</feature>
<dbReference type="Proteomes" id="UP000790833">
    <property type="component" value="Unassembled WGS sequence"/>
</dbReference>
<feature type="compositionally biased region" description="Polar residues" evidence="2">
    <location>
        <begin position="510"/>
        <end position="520"/>
    </location>
</feature>
<feature type="compositionally biased region" description="Polar residues" evidence="2">
    <location>
        <begin position="1"/>
        <end position="17"/>
    </location>
</feature>
<name>A0A9P7V9R0_9ASCO</name>
<feature type="region of interest" description="Disordered" evidence="2">
    <location>
        <begin position="319"/>
        <end position="368"/>
    </location>
</feature>
<reference evidence="3" key="1">
    <citation type="submission" date="2021-03" db="EMBL/GenBank/DDBJ databases">
        <authorList>
            <person name="Palmer J.M."/>
        </authorList>
    </citation>
    <scope>NUCLEOTIDE SEQUENCE</scope>
    <source>
        <strain evidence="3">ARV_011</strain>
    </source>
</reference>
<gene>
    <name evidence="3" type="ORF">KQ657_005220</name>
</gene>
<evidence type="ECO:0000313" key="4">
    <source>
        <dbReference type="Proteomes" id="UP000790833"/>
    </source>
</evidence>
<feature type="compositionally biased region" description="Basic and acidic residues" evidence="2">
    <location>
        <begin position="342"/>
        <end position="354"/>
    </location>
</feature>
<dbReference type="PANTHER" id="PTHR12832">
    <property type="entry name" value="TESTIS-SPECIFIC PROTEIN PBS13 T-COMPLEX 11"/>
    <property type="match status" value="1"/>
</dbReference>
<feature type="region of interest" description="Disordered" evidence="2">
    <location>
        <begin position="824"/>
        <end position="850"/>
    </location>
</feature>
<dbReference type="EMBL" id="JAHMUF010000009">
    <property type="protein sequence ID" value="KAG7194021.1"/>
    <property type="molecule type" value="Genomic_DNA"/>
</dbReference>
<comment type="similarity">
    <text evidence="1">Belongs to the TCP11 family.</text>
</comment>
<comment type="caution">
    <text evidence="3">The sequence shown here is derived from an EMBL/GenBank/DDBJ whole genome shotgun (WGS) entry which is preliminary data.</text>
</comment>
<evidence type="ECO:0000256" key="1">
    <source>
        <dbReference type="ARBA" id="ARBA00010954"/>
    </source>
</evidence>
<organism evidence="3 4">
    <name type="scientific">Scheffersomyces spartinae</name>
    <dbReference type="NCBI Taxonomy" id="45513"/>
    <lineage>
        <taxon>Eukaryota</taxon>
        <taxon>Fungi</taxon>
        <taxon>Dikarya</taxon>
        <taxon>Ascomycota</taxon>
        <taxon>Saccharomycotina</taxon>
        <taxon>Pichiomycetes</taxon>
        <taxon>Debaryomycetaceae</taxon>
        <taxon>Scheffersomyces</taxon>
    </lineage>
</organism>
<feature type="compositionally biased region" description="Low complexity" evidence="2">
    <location>
        <begin position="99"/>
        <end position="124"/>
    </location>
</feature>
<dbReference type="GO" id="GO:0010737">
    <property type="term" value="P:protein kinase A signaling"/>
    <property type="evidence" value="ECO:0007669"/>
    <property type="project" value="TreeGrafter"/>
</dbReference>
<feature type="compositionally biased region" description="Acidic residues" evidence="2">
    <location>
        <begin position="155"/>
        <end position="177"/>
    </location>
</feature>
<feature type="region of interest" description="Disordered" evidence="2">
    <location>
        <begin position="424"/>
        <end position="524"/>
    </location>
</feature>
<evidence type="ECO:0000256" key="2">
    <source>
        <dbReference type="SAM" id="MobiDB-lite"/>
    </source>
</evidence>
<feature type="compositionally biased region" description="Low complexity" evidence="2">
    <location>
        <begin position="827"/>
        <end position="850"/>
    </location>
</feature>
<feature type="region of interest" description="Disordered" evidence="2">
    <location>
        <begin position="276"/>
        <end position="300"/>
    </location>
</feature>
<sequence>MSLNKQQEAKESTNFLPQQPPDTSPLVQHAGQGPLQGPNSVHQTHVSLPLMSVGVGGVNPSSSAVAVAAAAAAAAVSLSLVQSPLDTSDGAGKSKDNNKTATTNSNNNSNNINSSKGPSNNSNKADVVDTSNDSKLVIGAATRAVDTSGTAEMNDDDIIIDDVEHDVVDDDDDDDDDDKSKSAMMPRGSLKRHRIPHQVSRKRRSYHPKDTIRANDIASPSSLTQPASPNQDFFSDQEGPSCSSSIRRSIAGMNQAYSTDNNPHHISLNDRVEDVDTIPNTLPGESLTEKSQEPTSKTDASQSGLFVQFLLLFNRLHGPSTNSDNRSPSTLPKSMNATLPSKDIEKSNDNDNSKVDATTSTPIQIQQQGQVPISAPTAGKFAHIHHNIHPDSFASASHAKIAKALTMQPTIRPLSALRVLNSASTTTSSSPSKGGASNSKITIQSASTTSNSNTSTSTTKASSKTATASPTNGSANATSSTSSTTFGKTSGRANQNNNGNNNPNNPNNNSISTKTHTSIAPSAKFVRRFRSRSLPIIAYTQSSMAANQIGSSAQSKFNNTSHNHSHNPQYRYKSTQVPPVPPINLQSLREIDLHEILKNPQLRHDILFDPQLQFRPNLDGERGRRKKLIIDKYWIEIQKECSQFFMNPPIPPKNIKISRLPLLFSTLRDILLLLLPHKDRAAVNDVMDISLAVQQLQHGLFDFVSLAKWLGDVFKSHCAPMRDQWVLEMINKFEIAYSTSNVDNLVGGLRMIFSILEAMKLDVANHQIRILRPVLVETAVDFEKDYFNQLISHCKIDITDSLKWFSKNYQSKCDTITSLMGRESQGSFSAPNSSRSSNTTTSTTSTSSSTASTASELEYKSVLVCSIIDFLSCRNMATEFPSTLAFDHTRLVLLRADVRQLVCVQLCICLYRQLCALKTLPPPSATQVQRVQEEILAIVTDDNGNVKWTRNVEATSLQLVKAVDPSLSKSLIDFSYNWLIKQIQPSSEVYGLMEEKIFKVLTTDILTGLHTSTSTTSNSSTSGAVPVSASTSVVSTSTTSSAAVPSGAATSNTEGNKVTEMSNILNRILTLVKFHWSVFGSCYVDFLTNS</sequence>
<dbReference type="GeneID" id="66118594"/>
<feature type="compositionally biased region" description="Polar residues" evidence="2">
    <location>
        <begin position="319"/>
        <end position="339"/>
    </location>
</feature>
<accession>A0A9P7V9R0</accession>
<feature type="region of interest" description="Disordered" evidence="2">
    <location>
        <begin position="554"/>
        <end position="578"/>
    </location>
</feature>
<keyword evidence="4" id="KW-1185">Reference proteome</keyword>
<feature type="region of interest" description="Disordered" evidence="2">
    <location>
        <begin position="1"/>
        <end position="42"/>
    </location>
</feature>
<dbReference type="PANTHER" id="PTHR12832:SF11">
    <property type="entry name" value="LD23868P"/>
    <property type="match status" value="1"/>
</dbReference>
<feature type="region of interest" description="Disordered" evidence="2">
    <location>
        <begin position="155"/>
        <end position="245"/>
    </location>
</feature>
<dbReference type="Pfam" id="PF05794">
    <property type="entry name" value="Tcp11"/>
    <property type="match status" value="1"/>
</dbReference>
<dbReference type="InterPro" id="IPR008862">
    <property type="entry name" value="Tcp11"/>
</dbReference>
<protein>
    <submittedName>
        <fullName evidence="3">Uncharacterized protein</fullName>
    </submittedName>
</protein>